<dbReference type="PROSITE" id="PS51318">
    <property type="entry name" value="TAT"/>
    <property type="match status" value="1"/>
</dbReference>
<keyword evidence="1" id="KW-0648">Protein biosynthesis</keyword>
<dbReference type="AlphaFoldDB" id="D9WVL7"/>
<dbReference type="Pfam" id="PF14099">
    <property type="entry name" value="Polysacc_lyase"/>
    <property type="match status" value="1"/>
</dbReference>
<keyword evidence="1" id="KW-0396">Initiation factor</keyword>
<protein>
    <submittedName>
        <fullName evidence="1">Translation initiation factor IF-2</fullName>
    </submittedName>
</protein>
<evidence type="ECO:0000313" key="2">
    <source>
        <dbReference type="Proteomes" id="UP000003963"/>
    </source>
</evidence>
<organism evidence="1 2">
    <name type="scientific">Streptomyces himastatinicus ATCC 53653</name>
    <dbReference type="NCBI Taxonomy" id="457427"/>
    <lineage>
        <taxon>Bacteria</taxon>
        <taxon>Bacillati</taxon>
        <taxon>Actinomycetota</taxon>
        <taxon>Actinomycetes</taxon>
        <taxon>Kitasatosporales</taxon>
        <taxon>Streptomycetaceae</taxon>
        <taxon>Streptomyces</taxon>
        <taxon>Streptomyces violaceusniger group</taxon>
    </lineage>
</organism>
<sequence length="264" mass="28618">MNIEAATPIILAMKRRQILTVLGGLGLAGPLAAITPSGRAAAADLPEGVFFQNRGSVEGWDYSYAQKQGTITTVDTPTYKGAHALAATQTYVNETGGYHSEVLRRGAQSVGEDRYYGQAIRLAPDWRFHDQNVTFQQFSPEDPEGPWLLMFVMGNKIQYGGRAVSGTVGSIADLRGTWIRIVVRLKLADSGQGAFEVWLNGKKTVSSTGITLLPSTSRTIRWSSGIYCTAWRDGTPAGPSTLTVLHDQHRIASSYALAEPANWT</sequence>
<dbReference type="InterPro" id="IPR006311">
    <property type="entry name" value="TAT_signal"/>
</dbReference>
<evidence type="ECO:0000313" key="1">
    <source>
        <dbReference type="EMBL" id="EFL22394.1"/>
    </source>
</evidence>
<gene>
    <name evidence="1" type="ORF">SSOG_02106</name>
</gene>
<proteinExistence type="predicted"/>
<dbReference type="InterPro" id="IPR025975">
    <property type="entry name" value="Polysacc_lyase"/>
</dbReference>
<name>D9WVL7_9ACTN</name>
<dbReference type="EMBL" id="GG657754">
    <property type="protein sequence ID" value="EFL22394.1"/>
    <property type="molecule type" value="Genomic_DNA"/>
</dbReference>
<reference evidence="1 2" key="1">
    <citation type="submission" date="2009-02" db="EMBL/GenBank/DDBJ databases">
        <title>Annotation of Streptomyces hygroscopicus strain ATCC 53653.</title>
        <authorList>
            <consortium name="The Broad Institute Genome Sequencing Platform"/>
            <consortium name="Broad Institute Microbial Sequencing Center"/>
            <person name="Fischbach M."/>
            <person name="Godfrey P."/>
            <person name="Ward D."/>
            <person name="Young S."/>
            <person name="Zeng Q."/>
            <person name="Koehrsen M."/>
            <person name="Alvarado L."/>
            <person name="Berlin A.M."/>
            <person name="Bochicchio J."/>
            <person name="Borenstein D."/>
            <person name="Chapman S.B."/>
            <person name="Chen Z."/>
            <person name="Engels R."/>
            <person name="Freedman E."/>
            <person name="Gellesch M."/>
            <person name="Goldberg J."/>
            <person name="Griggs A."/>
            <person name="Gujja S."/>
            <person name="Heilman E.R."/>
            <person name="Heiman D.I."/>
            <person name="Hepburn T.A."/>
            <person name="Howarth C."/>
            <person name="Jen D."/>
            <person name="Larson L."/>
            <person name="Lewis B."/>
            <person name="Mehta T."/>
            <person name="Park D."/>
            <person name="Pearson M."/>
            <person name="Richards J."/>
            <person name="Roberts A."/>
            <person name="Saif S."/>
            <person name="Shea T.D."/>
            <person name="Shenoy N."/>
            <person name="Sisk P."/>
            <person name="Stolte C."/>
            <person name="Sykes S.N."/>
            <person name="Thomson T."/>
            <person name="Walk T."/>
            <person name="White J."/>
            <person name="Yandava C."/>
            <person name="Straight P."/>
            <person name="Clardy J."/>
            <person name="Hung D."/>
            <person name="Kolter R."/>
            <person name="Mekalanos J."/>
            <person name="Walker S."/>
            <person name="Walsh C.T."/>
            <person name="Wieland-Brown L.C."/>
            <person name="Haas B."/>
            <person name="Nusbaum C."/>
            <person name="Birren B."/>
        </authorList>
    </citation>
    <scope>NUCLEOTIDE SEQUENCE [LARGE SCALE GENOMIC DNA]</scope>
    <source>
        <strain evidence="1 2">ATCC 53653</strain>
    </source>
</reference>
<dbReference type="HOGENOM" id="CLU_1057375_0_0_11"/>
<dbReference type="STRING" id="457427.SSOG_02106"/>
<dbReference type="GO" id="GO:0003743">
    <property type="term" value="F:translation initiation factor activity"/>
    <property type="evidence" value="ECO:0007669"/>
    <property type="project" value="UniProtKB-KW"/>
</dbReference>
<dbReference type="Gene3D" id="2.60.120.200">
    <property type="match status" value="1"/>
</dbReference>
<dbReference type="Proteomes" id="UP000003963">
    <property type="component" value="Unassembled WGS sequence"/>
</dbReference>
<keyword evidence="2" id="KW-1185">Reference proteome</keyword>
<accession>D9WVL7</accession>